<keyword evidence="3" id="KW-1003">Cell membrane</keyword>
<accession>A0A2W5QLS5</accession>
<proteinExistence type="predicted"/>
<keyword evidence="2" id="KW-0813">Transport</keyword>
<evidence type="ECO:0000256" key="5">
    <source>
        <dbReference type="ARBA" id="ARBA00022741"/>
    </source>
</evidence>
<dbReference type="GO" id="GO:0015658">
    <property type="term" value="F:branched-chain amino acid transmembrane transporter activity"/>
    <property type="evidence" value="ECO:0007669"/>
    <property type="project" value="InterPro"/>
</dbReference>
<evidence type="ECO:0000256" key="1">
    <source>
        <dbReference type="ARBA" id="ARBA00004651"/>
    </source>
</evidence>
<sequence length="581" mass="60517">MAFSRDAKSAAFLAVVLVALPFASSEFVAYQIALFVIYGIAAQAVALCWGRLGFLPLGHALFFGLGAYLFGGVLKGAESSPALYLALPLAVAAPALLAYVIARLVFARSSRSGPYFSLITLALTMLGFLAAQQWSALTGGFNGMANIPEIPGTSRYETLYWLVAAVAVISTLVLAMLAARPIGVIWEAVAQNEERLQLLGYATDRVKANAYAFSALLAAVAGALFSAHQGIVTPQAMSFILSTEFVIWAAVGGKGSSLGPLLGAAVVGYASAELREQFLYWEVAVAALFIVVVLFLPNGVAGLLKRRADPRHGEDSPAPAAVQDAATATSAAPVSLTLDGVKTAQSGVTILDGLSLALSGPGIRCVIGPNGAGKTSSFNVITGRLPLLGGGVKLNGCDIGGLPAWRVARRGIGRKMQVPSVFADLTVRENLGLAVWAARASGFDMLRLATLGWHTRLLADILQEFPALASQLDAPAGTLAQGHRQALELAMTLLPEPKLVLLDEPCAGLSPGETHQMIDAIKTLVRQIGAAALLIEHDITAVDAMGGDVYVLHQGRLLDKGSLADIQASAAVRAVYAGGRK</sequence>
<dbReference type="InterPro" id="IPR051120">
    <property type="entry name" value="ABC_AA/LPS_Transport"/>
</dbReference>
<protein>
    <recommendedName>
        <fullName evidence="10">ABC transporter domain-containing protein</fullName>
    </recommendedName>
</protein>
<feature type="transmembrane region" description="Helical" evidence="9">
    <location>
        <begin position="279"/>
        <end position="297"/>
    </location>
</feature>
<dbReference type="InterPro" id="IPR003439">
    <property type="entry name" value="ABC_transporter-like_ATP-bd"/>
</dbReference>
<evidence type="ECO:0000256" key="7">
    <source>
        <dbReference type="ARBA" id="ARBA00022989"/>
    </source>
</evidence>
<dbReference type="Pfam" id="PF02653">
    <property type="entry name" value="BPD_transp_2"/>
    <property type="match status" value="1"/>
</dbReference>
<keyword evidence="6" id="KW-0067">ATP-binding</keyword>
<evidence type="ECO:0000256" key="3">
    <source>
        <dbReference type="ARBA" id="ARBA00022475"/>
    </source>
</evidence>
<name>A0A2W5QLS5_VARPD</name>
<dbReference type="CDD" id="cd06581">
    <property type="entry name" value="TM_PBP1_LivM_like"/>
    <property type="match status" value="1"/>
</dbReference>
<dbReference type="GO" id="GO:0005524">
    <property type="term" value="F:ATP binding"/>
    <property type="evidence" value="ECO:0007669"/>
    <property type="project" value="UniProtKB-KW"/>
</dbReference>
<dbReference type="PANTHER" id="PTHR45772:SF8">
    <property type="entry name" value="HIGH-AFFINITY BRANCHED-CHAIN AMINO ACID TRANSPORT ATP-BINDING PROTEIN"/>
    <property type="match status" value="1"/>
</dbReference>
<dbReference type="PROSITE" id="PS50893">
    <property type="entry name" value="ABC_TRANSPORTER_2"/>
    <property type="match status" value="1"/>
</dbReference>
<comment type="subcellular location">
    <subcellularLocation>
        <location evidence="1">Cell membrane</location>
        <topology evidence="1">Multi-pass membrane protein</topology>
    </subcellularLocation>
</comment>
<dbReference type="GO" id="GO:0005886">
    <property type="term" value="C:plasma membrane"/>
    <property type="evidence" value="ECO:0007669"/>
    <property type="project" value="UniProtKB-SubCell"/>
</dbReference>
<dbReference type="GO" id="GO:0016887">
    <property type="term" value="F:ATP hydrolysis activity"/>
    <property type="evidence" value="ECO:0007669"/>
    <property type="project" value="InterPro"/>
</dbReference>
<dbReference type="SUPFAM" id="SSF52540">
    <property type="entry name" value="P-loop containing nucleoside triphosphate hydrolases"/>
    <property type="match status" value="1"/>
</dbReference>
<keyword evidence="4 9" id="KW-0812">Transmembrane</keyword>
<evidence type="ECO:0000256" key="6">
    <source>
        <dbReference type="ARBA" id="ARBA00022840"/>
    </source>
</evidence>
<dbReference type="AlphaFoldDB" id="A0A2W5QLS5"/>
<evidence type="ECO:0000259" key="10">
    <source>
        <dbReference type="PROSITE" id="PS50893"/>
    </source>
</evidence>
<dbReference type="PANTHER" id="PTHR45772">
    <property type="entry name" value="CONSERVED COMPONENT OF ABC TRANSPORTER FOR NATURAL AMINO ACIDS-RELATED"/>
    <property type="match status" value="1"/>
</dbReference>
<keyword evidence="8 9" id="KW-0472">Membrane</keyword>
<feature type="transmembrane region" description="Helical" evidence="9">
    <location>
        <begin position="245"/>
        <end position="267"/>
    </location>
</feature>
<feature type="transmembrane region" description="Helical" evidence="9">
    <location>
        <begin position="159"/>
        <end position="179"/>
    </location>
</feature>
<dbReference type="EMBL" id="QFPP01000003">
    <property type="protein sequence ID" value="PZQ78258.1"/>
    <property type="molecule type" value="Genomic_DNA"/>
</dbReference>
<evidence type="ECO:0000256" key="9">
    <source>
        <dbReference type="SAM" id="Phobius"/>
    </source>
</evidence>
<dbReference type="InterPro" id="IPR043428">
    <property type="entry name" value="LivM-like"/>
</dbReference>
<evidence type="ECO:0000256" key="8">
    <source>
        <dbReference type="ARBA" id="ARBA00023136"/>
    </source>
</evidence>
<feature type="transmembrane region" description="Helical" evidence="9">
    <location>
        <begin position="35"/>
        <end position="52"/>
    </location>
</feature>
<dbReference type="InterPro" id="IPR001851">
    <property type="entry name" value="ABC_transp_permease"/>
</dbReference>
<gene>
    <name evidence="11" type="ORF">DI563_00940</name>
</gene>
<evidence type="ECO:0000313" key="12">
    <source>
        <dbReference type="Proteomes" id="UP000249135"/>
    </source>
</evidence>
<dbReference type="Gene3D" id="3.40.50.300">
    <property type="entry name" value="P-loop containing nucleotide triphosphate hydrolases"/>
    <property type="match status" value="1"/>
</dbReference>
<feature type="transmembrane region" description="Helical" evidence="9">
    <location>
        <begin position="208"/>
        <end position="225"/>
    </location>
</feature>
<feature type="domain" description="ABC transporter" evidence="10">
    <location>
        <begin position="336"/>
        <end position="579"/>
    </location>
</feature>
<comment type="caution">
    <text evidence="11">The sequence shown here is derived from an EMBL/GenBank/DDBJ whole genome shotgun (WGS) entry which is preliminary data.</text>
</comment>
<evidence type="ECO:0000313" key="11">
    <source>
        <dbReference type="EMBL" id="PZQ78258.1"/>
    </source>
</evidence>
<feature type="transmembrane region" description="Helical" evidence="9">
    <location>
        <begin position="83"/>
        <end position="102"/>
    </location>
</feature>
<evidence type="ECO:0000256" key="2">
    <source>
        <dbReference type="ARBA" id="ARBA00022448"/>
    </source>
</evidence>
<dbReference type="InterPro" id="IPR027417">
    <property type="entry name" value="P-loop_NTPase"/>
</dbReference>
<dbReference type="Proteomes" id="UP000249135">
    <property type="component" value="Unassembled WGS sequence"/>
</dbReference>
<evidence type="ECO:0000256" key="4">
    <source>
        <dbReference type="ARBA" id="ARBA00022692"/>
    </source>
</evidence>
<dbReference type="Pfam" id="PF00005">
    <property type="entry name" value="ABC_tran"/>
    <property type="match status" value="1"/>
</dbReference>
<keyword evidence="5" id="KW-0547">Nucleotide-binding</keyword>
<feature type="transmembrane region" description="Helical" evidence="9">
    <location>
        <begin position="59"/>
        <end position="77"/>
    </location>
</feature>
<organism evidence="11 12">
    <name type="scientific">Variovorax paradoxus</name>
    <dbReference type="NCBI Taxonomy" id="34073"/>
    <lineage>
        <taxon>Bacteria</taxon>
        <taxon>Pseudomonadati</taxon>
        <taxon>Pseudomonadota</taxon>
        <taxon>Betaproteobacteria</taxon>
        <taxon>Burkholderiales</taxon>
        <taxon>Comamonadaceae</taxon>
        <taxon>Variovorax</taxon>
    </lineage>
</organism>
<feature type="transmembrane region" description="Helical" evidence="9">
    <location>
        <begin position="114"/>
        <end position="134"/>
    </location>
</feature>
<keyword evidence="7 9" id="KW-1133">Transmembrane helix</keyword>
<reference evidence="11 12" key="1">
    <citation type="submission" date="2017-08" db="EMBL/GenBank/DDBJ databases">
        <title>Infants hospitalized years apart are colonized by the same room-sourced microbial strains.</title>
        <authorList>
            <person name="Brooks B."/>
            <person name="Olm M.R."/>
            <person name="Firek B.A."/>
            <person name="Baker R."/>
            <person name="Thomas B.C."/>
            <person name="Morowitz M.J."/>
            <person name="Banfield J.F."/>
        </authorList>
    </citation>
    <scope>NUCLEOTIDE SEQUENCE [LARGE SCALE GENOMIC DNA]</scope>
    <source>
        <strain evidence="11">S2_005_003_R2_41</strain>
    </source>
</reference>